<accession>A0ABV2Q9B3</accession>
<evidence type="ECO:0000313" key="4">
    <source>
        <dbReference type="Proteomes" id="UP001549320"/>
    </source>
</evidence>
<gene>
    <name evidence="3" type="ORF">ABIE13_002742</name>
</gene>
<dbReference type="Pfam" id="PF02738">
    <property type="entry name" value="MoCoBD_1"/>
    <property type="match status" value="1"/>
</dbReference>
<evidence type="ECO:0000259" key="2">
    <source>
        <dbReference type="Pfam" id="PF20256"/>
    </source>
</evidence>
<dbReference type="InterPro" id="IPR046867">
    <property type="entry name" value="AldOxase/xan_DH_MoCoBD2"/>
</dbReference>
<feature type="domain" description="Aldehyde oxidase/xanthine dehydrogenase second molybdopterin binding" evidence="2">
    <location>
        <begin position="734"/>
        <end position="885"/>
    </location>
</feature>
<dbReference type="Pfam" id="PF20256">
    <property type="entry name" value="MoCoBD_2"/>
    <property type="match status" value="2"/>
</dbReference>
<dbReference type="PANTHER" id="PTHR11908:SF123">
    <property type="entry name" value="ALDEHYDE OXIDOREDUCTASE MOLYBDENUM-BINDING SUBUNIT PAOC"/>
    <property type="match status" value="1"/>
</dbReference>
<proteinExistence type="predicted"/>
<sequence>MPDFPLSRRTLLKASVVAGISVYIAPLGSKAFAALFEEKILQPVQVDPKTGAPRFRIDGMAKVTGEKVFARDVRARDMPHWPDQQSHAFILRTTQADRLFQGIDISRLGEELKPDRLVTAEDLVRDGVAFPEFYGEDMLLPVGKTPAYLGHAVAILIYHDFARYRFAKDKLQFQNDVIRYGEKTGPLERDPWGTFRFVREGGATPFDDDVFSSLKDAPIFPSSMRKHQPVWPDGNDHGKLGEQGMARANALRKELAEPPADWLVLDRQYQTQSVDTAALEPDNANCWYDAANRTLHLVVASQGPSEVVESAAEMAAKSKSVFPVDKIVVHPCYTVGYGSKDHYNFPFYGLATALYADGKPVRLANDRYEQFQTSIKRHAFKMHYRVAVDRKSGLFKSFQAEMECDGGGRANFSPSVAMVAATAAQSIYYFPKSDLSAVAIASRAIDAGSARGYGTLQSMAAMEMMVDEFAEQLKLDPIEFRLRNALRSGMKNTQGAIPAGAIRADEVLRAAQVHPLWTERTKRKADYEASHPGWRYGVGFSCVQKDFGTGAEASMARVEMAADGSIALHHSGAEIGTGMSTSQAVAVARWLGKPASEVRVSVTDWPELPMVTSGNPYLMSQEEQDKLSTNPRWSPASVSPASATNSAYYYTHSTREAARVIFMHGLWPAALAIWQQGIGGGQAASFVVRLEDARWVEGKLTAGGMELLSLEQLAKKAHELGLVTGASVHVFNRWQWSEADFEVDGKNVRLPIDGLAVRHPSGAGAAEKQTDNNAADGNWKALDRLKVYIPPVQRNNAAVTYYSAVGTLVELAVHEASGKVEVLKHHSIMECGTQLSPELVSGQLQGGIAMGIGHALHEYLPLYEEGPGNGTWNFNRYHLPRASDVAVWTQTGTTLPPLSETDPPKGIAEVVMIPVVGAIVTGIHHAIGHRFTELPVSPQHIQKVLQ</sequence>
<dbReference type="InterPro" id="IPR036856">
    <property type="entry name" value="Ald_Oxase/Xan_DH_a/b_sf"/>
</dbReference>
<dbReference type="EMBL" id="JBEPSH010000005">
    <property type="protein sequence ID" value="MET4577631.1"/>
    <property type="molecule type" value="Genomic_DNA"/>
</dbReference>
<protein>
    <submittedName>
        <fullName evidence="3">CO/xanthine dehydrogenase Mo-binding subunit</fullName>
    </submittedName>
</protein>
<name>A0ABV2Q9B3_9BURK</name>
<dbReference type="RefSeq" id="WP_354444178.1">
    <property type="nucleotide sequence ID" value="NZ_JBEPSH010000005.1"/>
</dbReference>
<evidence type="ECO:0000259" key="1">
    <source>
        <dbReference type="Pfam" id="PF02738"/>
    </source>
</evidence>
<dbReference type="PANTHER" id="PTHR11908">
    <property type="entry name" value="XANTHINE DEHYDROGENASE"/>
    <property type="match status" value="1"/>
</dbReference>
<dbReference type="PROSITE" id="PS51318">
    <property type="entry name" value="TAT"/>
    <property type="match status" value="1"/>
</dbReference>
<feature type="domain" description="Aldehyde oxidase/xanthine dehydrogenase second molybdopterin binding" evidence="2">
    <location>
        <begin position="515"/>
        <end position="609"/>
    </location>
</feature>
<evidence type="ECO:0000313" key="3">
    <source>
        <dbReference type="EMBL" id="MET4577631.1"/>
    </source>
</evidence>
<organism evidence="3 4">
    <name type="scientific">Ottowia thiooxydans</name>
    <dbReference type="NCBI Taxonomy" id="219182"/>
    <lineage>
        <taxon>Bacteria</taxon>
        <taxon>Pseudomonadati</taxon>
        <taxon>Pseudomonadota</taxon>
        <taxon>Betaproteobacteria</taxon>
        <taxon>Burkholderiales</taxon>
        <taxon>Comamonadaceae</taxon>
        <taxon>Ottowia</taxon>
    </lineage>
</organism>
<dbReference type="InterPro" id="IPR008274">
    <property type="entry name" value="AldOxase/xan_DH_MoCoBD1"/>
</dbReference>
<dbReference type="Gene3D" id="3.30.365.10">
    <property type="entry name" value="Aldehyde oxidase/xanthine dehydrogenase, molybdopterin binding domain"/>
    <property type="match status" value="4"/>
</dbReference>
<feature type="domain" description="Aldehyde oxidase/xanthine dehydrogenase first molybdopterin binding" evidence="1">
    <location>
        <begin position="264"/>
        <end position="485"/>
    </location>
</feature>
<dbReference type="InterPro" id="IPR006311">
    <property type="entry name" value="TAT_signal"/>
</dbReference>
<dbReference type="SUPFAM" id="SSF54665">
    <property type="entry name" value="CO dehydrogenase molybdoprotein N-domain-like"/>
    <property type="match status" value="1"/>
</dbReference>
<reference evidence="3 4" key="1">
    <citation type="submission" date="2024-06" db="EMBL/GenBank/DDBJ databases">
        <title>Sorghum-associated microbial communities from plants grown in Nebraska, USA.</title>
        <authorList>
            <person name="Schachtman D."/>
        </authorList>
    </citation>
    <scope>NUCLEOTIDE SEQUENCE [LARGE SCALE GENOMIC DNA]</scope>
    <source>
        <strain evidence="3 4">2709</strain>
    </source>
</reference>
<dbReference type="SUPFAM" id="SSF56003">
    <property type="entry name" value="Molybdenum cofactor-binding domain"/>
    <property type="match status" value="1"/>
</dbReference>
<dbReference type="InterPro" id="IPR037165">
    <property type="entry name" value="AldOxase/xan_DH_Mopterin-bd_sf"/>
</dbReference>
<keyword evidence="4" id="KW-1185">Reference proteome</keyword>
<dbReference type="Gene3D" id="3.90.1170.50">
    <property type="entry name" value="Aldehyde oxidase/xanthine dehydrogenase, a/b hammerhead"/>
    <property type="match status" value="1"/>
</dbReference>
<comment type="caution">
    <text evidence="3">The sequence shown here is derived from an EMBL/GenBank/DDBJ whole genome shotgun (WGS) entry which is preliminary data.</text>
</comment>
<dbReference type="Proteomes" id="UP001549320">
    <property type="component" value="Unassembled WGS sequence"/>
</dbReference>
<dbReference type="InterPro" id="IPR016208">
    <property type="entry name" value="Ald_Oxase/xanthine_DH-like"/>
</dbReference>